<accession>A0A2G9YIX3</accession>
<gene>
    <name evidence="1" type="ORF">COX41_04075</name>
</gene>
<evidence type="ECO:0008006" key="3">
    <source>
        <dbReference type="Google" id="ProtNLM"/>
    </source>
</evidence>
<dbReference type="AlphaFoldDB" id="A0A2G9YIX3"/>
<dbReference type="Proteomes" id="UP000231292">
    <property type="component" value="Unassembled WGS sequence"/>
</dbReference>
<dbReference type="EMBL" id="PCRK01000099">
    <property type="protein sequence ID" value="PIP19209.1"/>
    <property type="molecule type" value="Genomic_DNA"/>
</dbReference>
<reference evidence="1 2" key="1">
    <citation type="submission" date="2017-09" db="EMBL/GenBank/DDBJ databases">
        <title>Depth-based differentiation of microbial function through sediment-hosted aquifers and enrichment of novel symbionts in the deep terrestrial subsurface.</title>
        <authorList>
            <person name="Probst A.J."/>
            <person name="Ladd B."/>
            <person name="Jarett J.K."/>
            <person name="Geller-Mcgrath D.E."/>
            <person name="Sieber C.M."/>
            <person name="Emerson J.B."/>
            <person name="Anantharaman K."/>
            <person name="Thomas B.C."/>
            <person name="Malmstrom R."/>
            <person name="Stieglmeier M."/>
            <person name="Klingl A."/>
            <person name="Woyke T."/>
            <person name="Ryan C.M."/>
            <person name="Banfield J.F."/>
        </authorList>
    </citation>
    <scope>NUCLEOTIDE SEQUENCE [LARGE SCALE GENOMIC DNA]</scope>
    <source>
        <strain evidence="1">CG23_combo_of_CG06-09_8_20_14_all_41_10</strain>
    </source>
</reference>
<sequence>MSGLREKIIKAVKGKGVPFQDVPLLIILVVVFCTKLVFGAGLEVGPGDIYVDNVSLGKTAAVSTSSREKVKLNIKNKGASACTYSIDILRSAQTTAALGAGYLDIPDVAWIFPETKEILVPPNSAKDVELYIKIPKKKEFYNKKYQAVIEVKSKKNKPEEIFVLACQLKILFSTSAPAKGKRLF</sequence>
<name>A0A2G9YIX3_9BACT</name>
<evidence type="ECO:0000313" key="1">
    <source>
        <dbReference type="EMBL" id="PIP19209.1"/>
    </source>
</evidence>
<comment type="caution">
    <text evidence="1">The sequence shown here is derived from an EMBL/GenBank/DDBJ whole genome shotgun (WGS) entry which is preliminary data.</text>
</comment>
<organism evidence="1 2">
    <name type="scientific">Candidatus Sherwoodlollariibacterium unditelluris</name>
    <dbReference type="NCBI Taxonomy" id="1974757"/>
    <lineage>
        <taxon>Bacteria</taxon>
        <taxon>Pseudomonadati</taxon>
        <taxon>Candidatus Omnitrophota</taxon>
        <taxon>Candidatus Sherwoodlollariibacterium</taxon>
    </lineage>
</organism>
<proteinExistence type="predicted"/>
<evidence type="ECO:0000313" key="2">
    <source>
        <dbReference type="Proteomes" id="UP000231292"/>
    </source>
</evidence>
<protein>
    <recommendedName>
        <fullName evidence="3">FixG C-terminal immunoglobulin-like domain-containing protein</fullName>
    </recommendedName>
</protein>